<keyword evidence="1" id="KW-0234">DNA repair</keyword>
<keyword evidence="1" id="KW-0227">DNA damage</keyword>
<dbReference type="GO" id="GO:0043139">
    <property type="term" value="F:5'-3' DNA helicase activity"/>
    <property type="evidence" value="ECO:0007669"/>
    <property type="project" value="UniProtKB-EC"/>
</dbReference>
<dbReference type="FunFam" id="3.40.50.300:FF:002884">
    <property type="entry name" value="ATP-dependent DNA helicase"/>
    <property type="match status" value="1"/>
</dbReference>
<evidence type="ECO:0000256" key="1">
    <source>
        <dbReference type="RuleBase" id="RU363044"/>
    </source>
</evidence>
<keyword evidence="1" id="KW-0378">Hydrolase</keyword>
<evidence type="ECO:0000313" key="5">
    <source>
        <dbReference type="Proteomes" id="UP000289738"/>
    </source>
</evidence>
<keyword evidence="1" id="KW-0233">DNA recombination</keyword>
<keyword evidence="1" id="KW-0347">Helicase</keyword>
<dbReference type="InterPro" id="IPR010285">
    <property type="entry name" value="DNA_helicase_pif1-like_DEAD"/>
</dbReference>
<evidence type="ECO:0000259" key="2">
    <source>
        <dbReference type="Pfam" id="PF05970"/>
    </source>
</evidence>
<dbReference type="Proteomes" id="UP000289738">
    <property type="component" value="Chromosome A08"/>
</dbReference>
<comment type="catalytic activity">
    <reaction evidence="1">
        <text>ATP + H2O = ADP + phosphate + H(+)</text>
        <dbReference type="Rhea" id="RHEA:13065"/>
        <dbReference type="ChEBI" id="CHEBI:15377"/>
        <dbReference type="ChEBI" id="CHEBI:15378"/>
        <dbReference type="ChEBI" id="CHEBI:30616"/>
        <dbReference type="ChEBI" id="CHEBI:43474"/>
        <dbReference type="ChEBI" id="CHEBI:456216"/>
        <dbReference type="EC" id="5.6.2.3"/>
    </reaction>
</comment>
<evidence type="ECO:0000259" key="3">
    <source>
        <dbReference type="Pfam" id="PF21530"/>
    </source>
</evidence>
<proteinExistence type="inferred from homology"/>
<dbReference type="STRING" id="3818.A0A445BV71"/>
<dbReference type="PANTHER" id="PTHR10492">
    <property type="match status" value="1"/>
</dbReference>
<dbReference type="InterPro" id="IPR027417">
    <property type="entry name" value="P-loop_NTPase"/>
</dbReference>
<keyword evidence="5" id="KW-1185">Reference proteome</keyword>
<keyword evidence="1" id="KW-0547">Nucleotide-binding</keyword>
<dbReference type="CDD" id="cd18809">
    <property type="entry name" value="SF1_C_RecD"/>
    <property type="match status" value="1"/>
</dbReference>
<dbReference type="GO" id="GO:0000723">
    <property type="term" value="P:telomere maintenance"/>
    <property type="evidence" value="ECO:0007669"/>
    <property type="project" value="InterPro"/>
</dbReference>
<comment type="caution">
    <text evidence="4">The sequence shown here is derived from an EMBL/GenBank/DDBJ whole genome shotgun (WGS) entry which is preliminary data.</text>
</comment>
<protein>
    <recommendedName>
        <fullName evidence="1">ATP-dependent DNA helicase</fullName>
        <ecNumber evidence="1">5.6.2.3</ecNumber>
    </recommendedName>
</protein>
<comment type="cofactor">
    <cofactor evidence="1">
        <name>Mg(2+)</name>
        <dbReference type="ChEBI" id="CHEBI:18420"/>
    </cofactor>
</comment>
<dbReference type="Gene3D" id="3.40.50.300">
    <property type="entry name" value="P-loop containing nucleotide triphosphate hydrolases"/>
    <property type="match status" value="1"/>
</dbReference>
<dbReference type="GO" id="GO:0006310">
    <property type="term" value="P:DNA recombination"/>
    <property type="evidence" value="ECO:0007669"/>
    <property type="project" value="UniProtKB-KW"/>
</dbReference>
<dbReference type="Pfam" id="PF05970">
    <property type="entry name" value="PIF1"/>
    <property type="match status" value="1"/>
</dbReference>
<dbReference type="InterPro" id="IPR049163">
    <property type="entry name" value="Pif1-like_2B_dom"/>
</dbReference>
<sequence length="559" mass="62855">MTSEELQNFCLVEIENLLQNNGKSLKDYAGMPVPNVNSISHFSNSMVVRELQYDISEMQKQHDAYFHQLTVEQMSIYHRVINCVSNKEHGFFFVHGFGGTGKTFLYKTLSTRLRSERKIVINVASSGIASLLLPGGKTAHSMFSIPIELNEESVCRIRINSQKADLIRQAALIIWDEAPMTNKLAFEAVDRTFRDLMKIVCASNENLVFGGKVIVLGGDFRQVLPVIPKGSRAEIVMASINSSYLWKHCEVFNLSRNMRLESGIENSDVDELKLFSEWILQVGEAQCGIIINDRHFVRIPLDLSIPITDDPIHDIVSAIYPNISENSADSRYFQDRAILAATIEIVEEVNDHIVNLLPGEMTEYLSSDSICGSDANVDIDIDWINVEFLNQIRCSGLPNHSLKLKKGVPVILLRNIDPAGGLCNGTRLIVHSLGRNVITADIVSGSNVGDRVFISRVNLIPSDSGLPFKFQRRQFPLALCFAMTINKSQGQTLSTVGLFLRRPVFSHGQLYVAISRVRYKKGLKILLCDENRPEDDLTENIVFTEVFNKIFGKFFYFLI</sequence>
<dbReference type="Pfam" id="PF21530">
    <property type="entry name" value="Pif1_2B_dom"/>
    <property type="match status" value="1"/>
</dbReference>
<comment type="similarity">
    <text evidence="1">Belongs to the helicase family.</text>
</comment>
<feature type="domain" description="DNA helicase Pif1-like DEAD-box helicase" evidence="2">
    <location>
        <begin position="68"/>
        <end position="287"/>
    </location>
</feature>
<dbReference type="GO" id="GO:0006281">
    <property type="term" value="P:DNA repair"/>
    <property type="evidence" value="ECO:0007669"/>
    <property type="project" value="UniProtKB-KW"/>
</dbReference>
<accession>A0A445BV71</accession>
<feature type="domain" description="DNA helicase Pif1-like 2B" evidence="3">
    <location>
        <begin position="387"/>
        <end position="433"/>
    </location>
</feature>
<dbReference type="GO" id="GO:0005524">
    <property type="term" value="F:ATP binding"/>
    <property type="evidence" value="ECO:0007669"/>
    <property type="project" value="UniProtKB-KW"/>
</dbReference>
<dbReference type="EC" id="5.6.2.3" evidence="1"/>
<dbReference type="EMBL" id="SDMP01000008">
    <property type="protein sequence ID" value="RYR42629.1"/>
    <property type="molecule type" value="Genomic_DNA"/>
</dbReference>
<dbReference type="AlphaFoldDB" id="A0A445BV71"/>
<dbReference type="GO" id="GO:0016887">
    <property type="term" value="F:ATP hydrolysis activity"/>
    <property type="evidence" value="ECO:0007669"/>
    <property type="project" value="RHEA"/>
</dbReference>
<organism evidence="4 5">
    <name type="scientific">Arachis hypogaea</name>
    <name type="common">Peanut</name>
    <dbReference type="NCBI Taxonomy" id="3818"/>
    <lineage>
        <taxon>Eukaryota</taxon>
        <taxon>Viridiplantae</taxon>
        <taxon>Streptophyta</taxon>
        <taxon>Embryophyta</taxon>
        <taxon>Tracheophyta</taxon>
        <taxon>Spermatophyta</taxon>
        <taxon>Magnoliopsida</taxon>
        <taxon>eudicotyledons</taxon>
        <taxon>Gunneridae</taxon>
        <taxon>Pentapetalae</taxon>
        <taxon>rosids</taxon>
        <taxon>fabids</taxon>
        <taxon>Fabales</taxon>
        <taxon>Fabaceae</taxon>
        <taxon>Papilionoideae</taxon>
        <taxon>50 kb inversion clade</taxon>
        <taxon>dalbergioids sensu lato</taxon>
        <taxon>Dalbergieae</taxon>
        <taxon>Pterocarpus clade</taxon>
        <taxon>Arachis</taxon>
    </lineage>
</organism>
<reference evidence="4 5" key="1">
    <citation type="submission" date="2019-01" db="EMBL/GenBank/DDBJ databases">
        <title>Sequencing of cultivated peanut Arachis hypogaea provides insights into genome evolution and oil improvement.</title>
        <authorList>
            <person name="Chen X."/>
        </authorList>
    </citation>
    <scope>NUCLEOTIDE SEQUENCE [LARGE SCALE GENOMIC DNA]</scope>
    <source>
        <strain evidence="5">cv. Fuhuasheng</strain>
        <tissue evidence="4">Leaves</tissue>
    </source>
</reference>
<dbReference type="SUPFAM" id="SSF52540">
    <property type="entry name" value="P-loop containing nucleoside triphosphate hydrolases"/>
    <property type="match status" value="2"/>
</dbReference>
<keyword evidence="1" id="KW-0067">ATP-binding</keyword>
<name>A0A445BV71_ARAHY</name>
<gene>
    <name evidence="4" type="ORF">Ahy_A08g039090</name>
</gene>
<dbReference type="PANTHER" id="PTHR10492:SF74">
    <property type="entry name" value="ATP-DEPENDENT DNA HELICASE"/>
    <property type="match status" value="1"/>
</dbReference>
<evidence type="ECO:0000313" key="4">
    <source>
        <dbReference type="EMBL" id="RYR42629.1"/>
    </source>
</evidence>